<accession>A0A1Q6F9B3</accession>
<dbReference type="Proteomes" id="UP000187417">
    <property type="component" value="Unassembled WGS sequence"/>
</dbReference>
<feature type="compositionally biased region" description="Polar residues" evidence="1">
    <location>
        <begin position="1"/>
        <end position="15"/>
    </location>
</feature>
<feature type="region of interest" description="Disordered" evidence="1">
    <location>
        <begin position="1"/>
        <end position="21"/>
    </location>
</feature>
<dbReference type="EMBL" id="MNQH01000006">
    <property type="protein sequence ID" value="OKY95479.1"/>
    <property type="molecule type" value="Genomic_DNA"/>
</dbReference>
<organism evidence="2 3">
    <name type="scientific">Alistipes putredinis</name>
    <dbReference type="NCBI Taxonomy" id="28117"/>
    <lineage>
        <taxon>Bacteria</taxon>
        <taxon>Pseudomonadati</taxon>
        <taxon>Bacteroidota</taxon>
        <taxon>Bacteroidia</taxon>
        <taxon>Bacteroidales</taxon>
        <taxon>Rikenellaceae</taxon>
        <taxon>Alistipes</taxon>
    </lineage>
</organism>
<evidence type="ECO:0000313" key="3">
    <source>
        <dbReference type="Proteomes" id="UP000187417"/>
    </source>
</evidence>
<reference evidence="2 3" key="1">
    <citation type="journal article" date="2016" name="Nat. Biotechnol.">
        <title>Measurement of bacterial replication rates in microbial communities.</title>
        <authorList>
            <person name="Brown C.T."/>
            <person name="Olm M.R."/>
            <person name="Thomas B.C."/>
            <person name="Banfield J.F."/>
        </authorList>
    </citation>
    <scope>NUCLEOTIDE SEQUENCE [LARGE SCALE GENOMIC DNA]</scope>
    <source>
        <strain evidence="2">CAG:67_53_122</strain>
    </source>
</reference>
<protein>
    <submittedName>
        <fullName evidence="2">Uncharacterized protein</fullName>
    </submittedName>
</protein>
<comment type="caution">
    <text evidence="2">The sequence shown here is derived from an EMBL/GenBank/DDBJ whole genome shotgun (WGS) entry which is preliminary data.</text>
</comment>
<evidence type="ECO:0000256" key="1">
    <source>
        <dbReference type="SAM" id="MobiDB-lite"/>
    </source>
</evidence>
<name>A0A1Q6F9B3_9BACT</name>
<proteinExistence type="predicted"/>
<dbReference type="STRING" id="28117.BHV66_04035"/>
<dbReference type="GeneID" id="73804105"/>
<dbReference type="RefSeq" id="WP_004330036.1">
    <property type="nucleotide sequence ID" value="NZ_CABKND010000002.1"/>
</dbReference>
<dbReference type="AlphaFoldDB" id="A0A1Q6F9B3"/>
<sequence length="138" mass="16086">MNTSYYVTDTAQMPPSTRKEPSEEYYFFESTRFNRPQTTIHLTDQEIRTFAKRIADYITRRTVAGPMESFDFQIEYHGVAVQGRYTVETERQGAVHSMGMTEWIDVPIREETSIASAWCTATDEEVPRVMEKLNELLK</sequence>
<evidence type="ECO:0000313" key="2">
    <source>
        <dbReference type="EMBL" id="OKY95479.1"/>
    </source>
</evidence>
<gene>
    <name evidence="2" type="ORF">BHV66_04035</name>
</gene>